<dbReference type="AlphaFoldDB" id="A0A7Y0Q7M7"/>
<accession>A0A7Y0Q7M7</accession>
<dbReference type="EMBL" id="JABBXH010000007">
    <property type="protein sequence ID" value="NMP33244.1"/>
    <property type="molecule type" value="Genomic_DNA"/>
</dbReference>
<evidence type="ECO:0000313" key="1">
    <source>
        <dbReference type="EMBL" id="NMP33244.1"/>
    </source>
</evidence>
<sequence>MTNINPTQSGYSSLYYRSERPSIQSVPELPDHKELYENLTPEQQRSFIIGVEDGVNAKQEEFKQQLDKAWQLDLTMAKNQHQKAMFEAYVGDVDNGHEQFTSDKHETATLAYLDIQQEALSFKSDVLKLKYKGKAPLDIQELLLHEREQSKQMQAYHEKYYQKGDVLNISA</sequence>
<name>A0A7Y0Q7M7_9GAMM</name>
<comment type="caution">
    <text evidence="1">The sequence shown here is derived from an EMBL/GenBank/DDBJ whole genome shotgun (WGS) entry which is preliminary data.</text>
</comment>
<organism evidence="1 2">
    <name type="scientific">Thalassotalea algicola</name>
    <dbReference type="NCBI Taxonomy" id="2716224"/>
    <lineage>
        <taxon>Bacteria</taxon>
        <taxon>Pseudomonadati</taxon>
        <taxon>Pseudomonadota</taxon>
        <taxon>Gammaproteobacteria</taxon>
        <taxon>Alteromonadales</taxon>
        <taxon>Colwelliaceae</taxon>
        <taxon>Thalassotalea</taxon>
    </lineage>
</organism>
<gene>
    <name evidence="1" type="ORF">HII17_16955</name>
</gene>
<protein>
    <submittedName>
        <fullName evidence="1">Uncharacterized protein</fullName>
    </submittedName>
</protein>
<proteinExistence type="predicted"/>
<keyword evidence="2" id="KW-1185">Reference proteome</keyword>
<evidence type="ECO:0000313" key="2">
    <source>
        <dbReference type="Proteomes" id="UP000568664"/>
    </source>
</evidence>
<dbReference type="Proteomes" id="UP000568664">
    <property type="component" value="Unassembled WGS sequence"/>
</dbReference>
<dbReference type="RefSeq" id="WP_169076565.1">
    <property type="nucleotide sequence ID" value="NZ_JABBXH010000007.1"/>
</dbReference>
<reference evidence="1 2" key="1">
    <citation type="submission" date="2020-04" db="EMBL/GenBank/DDBJ databases">
        <title>Thalassotalea sp. M1531, isolated from the surface of marine red alga.</title>
        <authorList>
            <person name="Pang L."/>
            <person name="Lu D.-C."/>
        </authorList>
    </citation>
    <scope>NUCLEOTIDE SEQUENCE [LARGE SCALE GENOMIC DNA]</scope>
    <source>
        <strain evidence="1 2">M1531</strain>
    </source>
</reference>